<dbReference type="PANTHER" id="PTHR32097">
    <property type="entry name" value="CAMP-BINDING PROTEIN 1-RELATED"/>
    <property type="match status" value="1"/>
</dbReference>
<dbReference type="InterPro" id="IPR001841">
    <property type="entry name" value="Znf_RING"/>
</dbReference>
<feature type="domain" description="RING-type" evidence="1">
    <location>
        <begin position="138"/>
        <end position="173"/>
    </location>
</feature>
<dbReference type="PROSITE" id="PS50089">
    <property type="entry name" value="ZF_RING_2"/>
    <property type="match status" value="1"/>
</dbReference>
<dbReference type="InterPro" id="IPR003325">
    <property type="entry name" value="TerD"/>
</dbReference>
<dbReference type="PANTHER" id="PTHR32097:SF18">
    <property type="entry name" value="RING-TYPE DOMAIN-CONTAINING PROTEIN"/>
    <property type="match status" value="1"/>
</dbReference>
<evidence type="ECO:0000259" key="1">
    <source>
        <dbReference type="PROSITE" id="PS50089"/>
    </source>
</evidence>
<keyword evidence="3" id="KW-1185">Reference proteome</keyword>
<reference evidence="2 3" key="1">
    <citation type="submission" date="2016-06" db="EMBL/GenBank/DDBJ databases">
        <authorList>
            <person name="Kjaerup R.B."/>
            <person name="Dalgaard T.S."/>
            <person name="Juul-Madsen H.R."/>
        </authorList>
    </citation>
    <scope>NUCLEOTIDE SEQUENCE [LARGE SCALE GENOMIC DNA]</scope>
    <source>
        <strain evidence="2 3">DSM 45248</strain>
    </source>
</reference>
<dbReference type="AlphaFoldDB" id="A0A1A8ZU80"/>
<name>A0A1A8ZU80_9ACTN</name>
<dbReference type="NCBIfam" id="NF041916">
    <property type="entry name" value="RING_SCO0854"/>
    <property type="match status" value="1"/>
</dbReference>
<accession>A0A1A8ZU80</accession>
<dbReference type="PATRIC" id="fig|299146.4.peg.2993"/>
<dbReference type="OrthoDB" id="415622at2"/>
<dbReference type="RefSeq" id="WP_091195614.1">
    <property type="nucleotide sequence ID" value="NZ_LT594324.1"/>
</dbReference>
<dbReference type="EMBL" id="LT594324">
    <property type="protein sequence ID" value="SBT47387.1"/>
    <property type="molecule type" value="Genomic_DNA"/>
</dbReference>
<proteinExistence type="predicted"/>
<gene>
    <name evidence="2" type="ORF">GA0070621_2884</name>
</gene>
<dbReference type="InterPro" id="IPR051324">
    <property type="entry name" value="Stress/Tellurium_Resist"/>
</dbReference>
<sequence length="868" mass="92803">MTRPTAPTTTAGVHPVAVALVRRAGLVATGLLHGGRKVRRAGRRPVGTAEAVTALEADVLALGWLIGPRLRAALAALPAERLAAVGHGLLATLETAVGAHAPHVPLFKDFPRRVPADTRELHVRRMFALLLQQPEQPCVLCGRVRTVQPVSPCAHLTCVACWDEGYTACPICHRRITDGPFLPVVAPPSGGRTLPLPRRAEVLELADDVDRAVHQALGALLARRTPLSPTDQRDLLALVDHAGPAEPAWLPDEVPVRETRALLLDRLLTGPVDPARTAALLDRYVTTATDVLRLLAVRDGGDPGLVEPPKRRGSPPRPLRRALLARLDALGLPALLADLPRHRDRWLAAAENLHPFEQPARHPEAATAFAVLRRTTVAPDSRLGRVVAEVVAAYAPLVRPAAGRLHAASPAARVEAALADGDVDAAVDLLARRPGELLRRTVALAARGGDPERLRAAVAEAARTVSPGVLIAALGAVRAATWPAGTRLFFPRGGRARLWAEPDRRPRLPALVGGELEDLLVTELRDRASRLPRVDVALVDAALADLTAPFAERTASDALVRLPRGSARPLPDGRRVRLFLHWTEPAGTRVDLDLSVAMIADDGGFVGWCDYTRLRFFGTAAVHSGDLTSAPAPLGASEFVDLDIPDLTRRGIRYVAMVVFSYNDVPFEEMTDAFAGFMGDPGDGAPFEPKAVEQRFDLTGRVKIATPLLVDLRSRTMRWIDATMTGTGDEHSVARYSRTLARLTVAADEHFAAGRRVSLWELACWHAAGRADTVLVRSRDGALTGYRRTAGESAAAFAGRLTALGPADQAPTDGVPADAEPRFAALVRGDLPLPAGAQAYALHRADLDAGRVTPLDAADLVAALAPRR</sequence>
<organism evidence="2 3">
    <name type="scientific">Micromonospora narathiwatensis</name>
    <dbReference type="NCBI Taxonomy" id="299146"/>
    <lineage>
        <taxon>Bacteria</taxon>
        <taxon>Bacillati</taxon>
        <taxon>Actinomycetota</taxon>
        <taxon>Actinomycetes</taxon>
        <taxon>Micromonosporales</taxon>
        <taxon>Micromonosporaceae</taxon>
        <taxon>Micromonospora</taxon>
    </lineage>
</organism>
<evidence type="ECO:0000313" key="3">
    <source>
        <dbReference type="Proteomes" id="UP000198765"/>
    </source>
</evidence>
<dbReference type="CDD" id="cd06974">
    <property type="entry name" value="TerD_like"/>
    <property type="match status" value="1"/>
</dbReference>
<dbReference type="SUPFAM" id="SSF57850">
    <property type="entry name" value="RING/U-box"/>
    <property type="match status" value="1"/>
</dbReference>
<protein>
    <submittedName>
        <fullName evidence="2">RING finger family protein 4</fullName>
    </submittedName>
</protein>
<dbReference type="Proteomes" id="UP000198765">
    <property type="component" value="Chromosome I"/>
</dbReference>
<dbReference type="Pfam" id="PF14447">
    <property type="entry name" value="Prok-RING_4"/>
    <property type="match status" value="1"/>
</dbReference>
<evidence type="ECO:0000313" key="2">
    <source>
        <dbReference type="EMBL" id="SBT47387.1"/>
    </source>
</evidence>